<sequence length="210" mass="21898">MPAILRFGWIFLLLVGCAALPGPAPRPSTFDLGPSPTGAAATAKPQAEPPLALATPDAAPAYETTAMRYRYDGGAAAYELHAYAQARWSTTPAQLVGVRLRERLALDRPVVAPGEASAPRLLRVQIEDFSQVFAAAPAGPGTASRGVVRLRATLTDTTGPRPKLLAQRLFEAERPAPSADAAGGVQALTAATDAALESLAQWLREAPVAP</sequence>
<feature type="domain" description="ABC-type transport auxiliary lipoprotein component" evidence="2">
    <location>
        <begin position="32"/>
        <end position="199"/>
    </location>
</feature>
<dbReference type="Pfam" id="PF03886">
    <property type="entry name" value="ABC_trans_aux"/>
    <property type="match status" value="1"/>
</dbReference>
<keyword evidence="4" id="KW-1185">Reference proteome</keyword>
<name>A0A3N4VEU6_9BURK</name>
<evidence type="ECO:0000313" key="4">
    <source>
        <dbReference type="Proteomes" id="UP000272193"/>
    </source>
</evidence>
<dbReference type="EMBL" id="RKQL01000001">
    <property type="protein sequence ID" value="RPE72400.1"/>
    <property type="molecule type" value="Genomic_DNA"/>
</dbReference>
<dbReference type="AlphaFoldDB" id="A0A3N4VEU6"/>
<dbReference type="Gene3D" id="3.40.50.10610">
    <property type="entry name" value="ABC-type transport auxiliary lipoprotein component"/>
    <property type="match status" value="1"/>
</dbReference>
<feature type="region of interest" description="Disordered" evidence="1">
    <location>
        <begin position="28"/>
        <end position="49"/>
    </location>
</feature>
<dbReference type="OrthoDB" id="5568302at2"/>
<accession>A0A3N4VEU6</accession>
<reference evidence="3 4" key="1">
    <citation type="submission" date="2018-11" db="EMBL/GenBank/DDBJ databases">
        <title>Genomic Encyclopedia of Type Strains, Phase IV (KMG-IV): sequencing the most valuable type-strain genomes for metagenomic binning, comparative biology and taxonomic classification.</title>
        <authorList>
            <person name="Goeker M."/>
        </authorList>
    </citation>
    <scope>NUCLEOTIDE SEQUENCE [LARGE SCALE GENOMIC DNA]</scope>
    <source>
        <strain evidence="3 4">DSM 101684</strain>
    </source>
</reference>
<dbReference type="PROSITE" id="PS51257">
    <property type="entry name" value="PROKAR_LIPOPROTEIN"/>
    <property type="match status" value="1"/>
</dbReference>
<dbReference type="InterPro" id="IPR005586">
    <property type="entry name" value="ABC_trans_aux"/>
</dbReference>
<protein>
    <submittedName>
        <fullName evidence="3">Cholesterol transport system auxiliary component</fullName>
    </submittedName>
</protein>
<dbReference type="SUPFAM" id="SSF159594">
    <property type="entry name" value="XCC0632-like"/>
    <property type="match status" value="1"/>
</dbReference>
<evidence type="ECO:0000256" key="1">
    <source>
        <dbReference type="SAM" id="MobiDB-lite"/>
    </source>
</evidence>
<evidence type="ECO:0000313" key="3">
    <source>
        <dbReference type="EMBL" id="RPE72400.1"/>
    </source>
</evidence>
<organism evidence="3 4">
    <name type="scientific">Tibeticola sediminis</name>
    <dbReference type="NCBI Taxonomy" id="1917811"/>
    <lineage>
        <taxon>Bacteria</taxon>
        <taxon>Pseudomonadati</taxon>
        <taxon>Pseudomonadota</taxon>
        <taxon>Betaproteobacteria</taxon>
        <taxon>Burkholderiales</taxon>
        <taxon>Comamonadaceae</taxon>
        <taxon>Tibeticola</taxon>
    </lineage>
</organism>
<evidence type="ECO:0000259" key="2">
    <source>
        <dbReference type="Pfam" id="PF03886"/>
    </source>
</evidence>
<gene>
    <name evidence="3" type="ORF">EDC62_0088</name>
</gene>
<comment type="caution">
    <text evidence="3">The sequence shown here is derived from an EMBL/GenBank/DDBJ whole genome shotgun (WGS) entry which is preliminary data.</text>
</comment>
<proteinExistence type="predicted"/>
<dbReference type="Proteomes" id="UP000272193">
    <property type="component" value="Unassembled WGS sequence"/>
</dbReference>